<sequence>MSGADLATRTICYDNISGVDAPRGWHASNHARATIARPAAGRCISRGVTEGGRDGRDISAWVHSRAAPVASGTVQFRYADVSRRGLPTPIKHDSLTGRGTVGSPGSMPGRESRRAQSRGERALPITLRLAAVQSELISIPVLLLHRLLFAIRYYDEDKPVTAQERGHVASRRVAPLQNIYSRGRELASLTGGENSATCETGLTDPIFFPQQSQRRDVPRELGRKTREDTTTGQPTATRVEEDPGREEDRGFLREPRARRLPLAAVESSVVSPRLSSLLLLVVVVVLVDGGAAAMQKRPRGCPLKANLKGEPSAKSSGADGAAEIGPDPEELFLRDNSRG</sequence>
<feature type="compositionally biased region" description="Basic and acidic residues" evidence="1">
    <location>
        <begin position="213"/>
        <end position="229"/>
    </location>
</feature>
<evidence type="ECO:0000313" key="2">
    <source>
        <dbReference type="EMBL" id="TGZ40370.1"/>
    </source>
</evidence>
<evidence type="ECO:0000313" key="3">
    <source>
        <dbReference type="Proteomes" id="UP000310200"/>
    </source>
</evidence>
<dbReference type="EMBL" id="QBLH01003278">
    <property type="protein sequence ID" value="TGZ40370.1"/>
    <property type="molecule type" value="Genomic_DNA"/>
</dbReference>
<reference evidence="2 3" key="1">
    <citation type="journal article" date="2019" name="Philos. Trans. R. Soc. Lond., B, Biol. Sci.">
        <title>Ant behaviour and brain gene expression of defending hosts depend on the ecological success of the intruding social parasite.</title>
        <authorList>
            <person name="Kaur R."/>
            <person name="Stoldt M."/>
            <person name="Jongepier E."/>
            <person name="Feldmeyer B."/>
            <person name="Menzel F."/>
            <person name="Bornberg-Bauer E."/>
            <person name="Foitzik S."/>
        </authorList>
    </citation>
    <scope>NUCLEOTIDE SEQUENCE [LARGE SCALE GENOMIC DNA]</scope>
    <source>
        <tissue evidence="2">Whole body</tissue>
    </source>
</reference>
<feature type="compositionally biased region" description="Basic and acidic residues" evidence="1">
    <location>
        <begin position="238"/>
        <end position="253"/>
    </location>
</feature>
<comment type="caution">
    <text evidence="2">The sequence shown here is derived from an EMBL/GenBank/DDBJ whole genome shotgun (WGS) entry which is preliminary data.</text>
</comment>
<evidence type="ECO:0000256" key="1">
    <source>
        <dbReference type="SAM" id="MobiDB-lite"/>
    </source>
</evidence>
<dbReference type="Proteomes" id="UP000310200">
    <property type="component" value="Unassembled WGS sequence"/>
</dbReference>
<accession>A0A4S2JVX2</accession>
<name>A0A4S2JVX2_9HYME</name>
<feature type="compositionally biased region" description="Basic and acidic residues" evidence="1">
    <location>
        <begin position="110"/>
        <end position="119"/>
    </location>
</feature>
<organism evidence="2 3">
    <name type="scientific">Temnothorax longispinosus</name>
    <dbReference type="NCBI Taxonomy" id="300112"/>
    <lineage>
        <taxon>Eukaryota</taxon>
        <taxon>Metazoa</taxon>
        <taxon>Ecdysozoa</taxon>
        <taxon>Arthropoda</taxon>
        <taxon>Hexapoda</taxon>
        <taxon>Insecta</taxon>
        <taxon>Pterygota</taxon>
        <taxon>Neoptera</taxon>
        <taxon>Endopterygota</taxon>
        <taxon>Hymenoptera</taxon>
        <taxon>Apocrita</taxon>
        <taxon>Aculeata</taxon>
        <taxon>Formicoidea</taxon>
        <taxon>Formicidae</taxon>
        <taxon>Myrmicinae</taxon>
        <taxon>Temnothorax</taxon>
    </lineage>
</organism>
<keyword evidence="3" id="KW-1185">Reference proteome</keyword>
<feature type="region of interest" description="Disordered" evidence="1">
    <location>
        <begin position="87"/>
        <end position="119"/>
    </location>
</feature>
<gene>
    <name evidence="2" type="ORF">DBV15_07537</name>
</gene>
<feature type="region of interest" description="Disordered" evidence="1">
    <location>
        <begin position="208"/>
        <end position="253"/>
    </location>
</feature>
<proteinExistence type="predicted"/>
<dbReference type="AlphaFoldDB" id="A0A4S2JVX2"/>
<protein>
    <submittedName>
        <fullName evidence="2">Uncharacterized protein</fullName>
    </submittedName>
</protein>
<feature type="region of interest" description="Disordered" evidence="1">
    <location>
        <begin position="301"/>
        <end position="339"/>
    </location>
</feature>